<organism evidence="4 5">
    <name type="scientific">Siccirubricoccus deserti</name>
    <dbReference type="NCBI Taxonomy" id="2013562"/>
    <lineage>
        <taxon>Bacteria</taxon>
        <taxon>Pseudomonadati</taxon>
        <taxon>Pseudomonadota</taxon>
        <taxon>Alphaproteobacteria</taxon>
        <taxon>Acetobacterales</taxon>
        <taxon>Roseomonadaceae</taxon>
        <taxon>Siccirubricoccus</taxon>
    </lineage>
</organism>
<dbReference type="InterPro" id="IPR010158">
    <property type="entry name" value="Amidase_Cbmase"/>
</dbReference>
<feature type="binding site" evidence="3">
    <location>
        <position position="86"/>
    </location>
    <ligand>
        <name>Zn(2+)</name>
        <dbReference type="ChEBI" id="CHEBI:29105"/>
        <label>1</label>
    </ligand>
</feature>
<dbReference type="SUPFAM" id="SSF53187">
    <property type="entry name" value="Zn-dependent exopeptidases"/>
    <property type="match status" value="1"/>
</dbReference>
<feature type="binding site" evidence="3">
    <location>
        <position position="397"/>
    </location>
    <ligand>
        <name>Zn(2+)</name>
        <dbReference type="ChEBI" id="CHEBI:29105"/>
        <label>2</label>
    </ligand>
</feature>
<evidence type="ECO:0000256" key="1">
    <source>
        <dbReference type="ARBA" id="ARBA00006153"/>
    </source>
</evidence>
<gene>
    <name evidence="4" type="ORF">H7965_16580</name>
</gene>
<keyword evidence="2 4" id="KW-0378">Hydrolase</keyword>
<dbReference type="PANTHER" id="PTHR32494:SF5">
    <property type="entry name" value="ALLANTOATE AMIDOHYDROLASE"/>
    <property type="match status" value="1"/>
</dbReference>
<dbReference type="SUPFAM" id="SSF55031">
    <property type="entry name" value="Bacterial exopeptidase dimerisation domain"/>
    <property type="match status" value="1"/>
</dbReference>
<dbReference type="GO" id="GO:0016813">
    <property type="term" value="F:hydrolase activity, acting on carbon-nitrogen (but not peptide) bonds, in linear amidines"/>
    <property type="evidence" value="ECO:0007669"/>
    <property type="project" value="InterPro"/>
</dbReference>
<name>A0A9X0QZN2_9PROT</name>
<dbReference type="GO" id="GO:0046872">
    <property type="term" value="F:metal ion binding"/>
    <property type="evidence" value="ECO:0007669"/>
    <property type="project" value="UniProtKB-KW"/>
</dbReference>
<keyword evidence="3" id="KW-0479">Metal-binding</keyword>
<dbReference type="PIRSF" id="PIRSF001235">
    <property type="entry name" value="Amidase_carbamoylase"/>
    <property type="match status" value="1"/>
</dbReference>
<dbReference type="NCBIfam" id="TIGR01879">
    <property type="entry name" value="hydantase"/>
    <property type="match status" value="1"/>
</dbReference>
<dbReference type="Gene3D" id="3.40.630.10">
    <property type="entry name" value="Zn peptidases"/>
    <property type="match status" value="1"/>
</dbReference>
<dbReference type="InterPro" id="IPR002933">
    <property type="entry name" value="Peptidase_M20"/>
</dbReference>
<reference evidence="4" key="1">
    <citation type="submission" date="2020-08" db="EMBL/GenBank/DDBJ databases">
        <authorList>
            <person name="Hu Y."/>
            <person name="Nguyen S.V."/>
            <person name="Li F."/>
            <person name="Fanning S."/>
        </authorList>
    </citation>
    <scope>NUCLEOTIDE SEQUENCE</scope>
    <source>
        <strain evidence="4">SYSU D8009</strain>
    </source>
</reference>
<accession>A0A9X0QZN2</accession>
<dbReference type="Pfam" id="PF01546">
    <property type="entry name" value="Peptidase_M20"/>
    <property type="match status" value="1"/>
</dbReference>
<dbReference type="EC" id="3.5.-.-" evidence="4"/>
<evidence type="ECO:0000313" key="4">
    <source>
        <dbReference type="EMBL" id="MBC4016936.1"/>
    </source>
</evidence>
<keyword evidence="5" id="KW-1185">Reference proteome</keyword>
<feature type="binding site" evidence="3">
    <location>
        <position position="132"/>
    </location>
    <ligand>
        <name>Zn(2+)</name>
        <dbReference type="ChEBI" id="CHEBI:29105"/>
        <label>2</label>
    </ligand>
</feature>
<feature type="binding site" evidence="3">
    <location>
        <position position="97"/>
    </location>
    <ligand>
        <name>Zn(2+)</name>
        <dbReference type="ChEBI" id="CHEBI:29105"/>
        <label>1</label>
    </ligand>
</feature>
<dbReference type="EMBL" id="JACOMF010000020">
    <property type="protein sequence ID" value="MBC4016936.1"/>
    <property type="molecule type" value="Genomic_DNA"/>
</dbReference>
<comment type="similarity">
    <text evidence="1">Belongs to the peptidase M20 family.</text>
</comment>
<comment type="caution">
    <text evidence="4">The sequence shown here is derived from an EMBL/GenBank/DDBJ whole genome shotgun (WGS) entry which is preliminary data.</text>
</comment>
<feature type="binding site" evidence="3">
    <location>
        <position position="97"/>
    </location>
    <ligand>
        <name>Zn(2+)</name>
        <dbReference type="ChEBI" id="CHEBI:29105"/>
        <label>2</label>
    </ligand>
</feature>
<dbReference type="AlphaFoldDB" id="A0A9X0QZN2"/>
<comment type="cofactor">
    <cofactor evidence="3">
        <name>Zn(2+)</name>
        <dbReference type="ChEBI" id="CHEBI:29105"/>
    </cofactor>
    <text evidence="3">Binds 2 Zn(2+) ions per subunit.</text>
</comment>
<protein>
    <submittedName>
        <fullName evidence="4">Hydantoinase/carbamoylase family amidase</fullName>
        <ecNumber evidence="4">3.5.-.-</ecNumber>
    </submittedName>
</protein>
<evidence type="ECO:0000313" key="5">
    <source>
        <dbReference type="Proteomes" id="UP000600101"/>
    </source>
</evidence>
<keyword evidence="3" id="KW-0862">Zinc</keyword>
<sequence length="426" mass="44752">MDSSEQAVRAAAAEAWALMRAIGELTREGEGITRAAFGAGEQVAAEQVAAFIRAKGLALETDAFGNMHVLLPGQQPELPAIAAGSHLDSVPQGGNFDGLAGVVAALAVLVAVRDSGARPRRSLRAIILRGEESPWFGTAYIGSRLMLGRSTMAEIGGLVRFDSGQTLAQHLAGLGFADAARQSRPVFGPRDLAAFFELHIEQGPLLEGQGIPIGVATGLRGNVRFPEARCFGEYGHASAVPRAHRRDAVVALSELVLAFDAFWAGRVAQGDDNFVYTVGKVATDPAQHAMTKVPGEVRFSFNFGATVEATLTEARALLERSVREIEQRRGVRFELGTEVGTPPVAVDEALMGMIEASAAAHGLGSLRLPTVGHDTAMFALSGIPAAMVMVRNAHGSHNPRESMEEADFTAGVITLAGAMERAANAG</sequence>
<evidence type="ECO:0000256" key="2">
    <source>
        <dbReference type="ARBA" id="ARBA00022801"/>
    </source>
</evidence>
<evidence type="ECO:0000256" key="3">
    <source>
        <dbReference type="PIRSR" id="PIRSR001235-1"/>
    </source>
</evidence>
<dbReference type="Proteomes" id="UP000600101">
    <property type="component" value="Unassembled WGS sequence"/>
</dbReference>
<feature type="binding site" evidence="3">
    <location>
        <position position="199"/>
    </location>
    <ligand>
        <name>Zn(2+)</name>
        <dbReference type="ChEBI" id="CHEBI:29105"/>
        <label>1</label>
    </ligand>
</feature>
<dbReference type="RefSeq" id="WP_186771704.1">
    <property type="nucleotide sequence ID" value="NZ_JACOMF010000020.1"/>
</dbReference>
<dbReference type="InterPro" id="IPR036264">
    <property type="entry name" value="Bact_exopeptidase_dim_dom"/>
</dbReference>
<dbReference type="Gene3D" id="3.30.70.360">
    <property type="match status" value="1"/>
</dbReference>
<dbReference type="PANTHER" id="PTHR32494">
    <property type="entry name" value="ALLANTOATE DEIMINASE-RELATED"/>
    <property type="match status" value="1"/>
</dbReference>
<proteinExistence type="inferred from homology"/>